<dbReference type="AlphaFoldDB" id="A0A4Y2PJA1"/>
<dbReference type="OrthoDB" id="2800852at2759"/>
<sequence>MLNQLFNQPRPATILLFLLQESPNFRTKHLLTHTGTYRRQHYTLQQLRTQRSTQQAPQVNFAPGPAFVRDTALVLAVKIWLGTNSVFPLTVINLYSPGGRFGATWLDSLYSQTSPFVLLSDFNIHHPPLGSSHSSSDANLVLDWISTKNMCLLNTNRFTKYQGTSAPSLLDLSICSADIVNTISIEISLDLYDNDHCPIFISLSKFGTKSLITRRYINWGKFSKQINAHLLNQGEVSSLEEVTQIFQESAKSSSHSFARSAHTHSPWWDAKCNHLKPLKRKLLRKAKSYPSITNWAAYKDMTATLRKYVKSCERSFWEKTCQEATSSHHALRIVKAILNKDGTPCTTNLVLSSGITLTAPTAQANAIAGSLIKKAPDERIPLDFSADYLENSDDQTLNRPFSFKEFHNALAKTRNKFPGIDQRVYSGIPGWVGRRHFFRPLTTNAILVPVFPTGWDLARSKKGLRFLASSVPGINAIR</sequence>
<dbReference type="Proteomes" id="UP000499080">
    <property type="component" value="Unassembled WGS sequence"/>
</dbReference>
<evidence type="ECO:0000313" key="2">
    <source>
        <dbReference type="EMBL" id="GBN52055.1"/>
    </source>
</evidence>
<dbReference type="Gene3D" id="3.60.10.10">
    <property type="entry name" value="Endonuclease/exonuclease/phosphatase"/>
    <property type="match status" value="1"/>
</dbReference>
<reference evidence="2 3" key="1">
    <citation type="journal article" date="2019" name="Sci. Rep.">
        <title>Orb-weaving spider Araneus ventricosus genome elucidates the spidroin gene catalogue.</title>
        <authorList>
            <person name="Kono N."/>
            <person name="Nakamura H."/>
            <person name="Ohtoshi R."/>
            <person name="Moran D.A.P."/>
            <person name="Shinohara A."/>
            <person name="Yoshida Y."/>
            <person name="Fujiwara M."/>
            <person name="Mori M."/>
            <person name="Tomita M."/>
            <person name="Arakawa K."/>
        </authorList>
    </citation>
    <scope>NUCLEOTIDE SEQUENCE [LARGE SCALE GENOMIC DNA]</scope>
</reference>
<protein>
    <recommendedName>
        <fullName evidence="1">Endonuclease/exonuclease/phosphatase domain-containing protein</fullName>
    </recommendedName>
</protein>
<proteinExistence type="predicted"/>
<evidence type="ECO:0000259" key="1">
    <source>
        <dbReference type="Pfam" id="PF14529"/>
    </source>
</evidence>
<dbReference type="InterPro" id="IPR036691">
    <property type="entry name" value="Endo/exonu/phosph_ase_sf"/>
</dbReference>
<dbReference type="EMBL" id="BGPR01011592">
    <property type="protein sequence ID" value="GBN52055.1"/>
    <property type="molecule type" value="Genomic_DNA"/>
</dbReference>
<dbReference type="SUPFAM" id="SSF56219">
    <property type="entry name" value="DNase I-like"/>
    <property type="match status" value="1"/>
</dbReference>
<dbReference type="GO" id="GO:0003824">
    <property type="term" value="F:catalytic activity"/>
    <property type="evidence" value="ECO:0007669"/>
    <property type="project" value="InterPro"/>
</dbReference>
<feature type="domain" description="Endonuclease/exonuclease/phosphatase" evidence="1">
    <location>
        <begin position="90"/>
        <end position="200"/>
    </location>
</feature>
<dbReference type="InterPro" id="IPR005135">
    <property type="entry name" value="Endo/exonuclease/phosphatase"/>
</dbReference>
<comment type="caution">
    <text evidence="2">The sequence shown here is derived from an EMBL/GenBank/DDBJ whole genome shotgun (WGS) entry which is preliminary data.</text>
</comment>
<name>A0A4Y2PJA1_ARAVE</name>
<organism evidence="2 3">
    <name type="scientific">Araneus ventricosus</name>
    <name type="common">Orbweaver spider</name>
    <name type="synonym">Epeira ventricosa</name>
    <dbReference type="NCBI Taxonomy" id="182803"/>
    <lineage>
        <taxon>Eukaryota</taxon>
        <taxon>Metazoa</taxon>
        <taxon>Ecdysozoa</taxon>
        <taxon>Arthropoda</taxon>
        <taxon>Chelicerata</taxon>
        <taxon>Arachnida</taxon>
        <taxon>Araneae</taxon>
        <taxon>Araneomorphae</taxon>
        <taxon>Entelegynae</taxon>
        <taxon>Araneoidea</taxon>
        <taxon>Araneidae</taxon>
        <taxon>Araneus</taxon>
    </lineage>
</organism>
<evidence type="ECO:0000313" key="3">
    <source>
        <dbReference type="Proteomes" id="UP000499080"/>
    </source>
</evidence>
<dbReference type="Pfam" id="PF14529">
    <property type="entry name" value="Exo_endo_phos_2"/>
    <property type="match status" value="1"/>
</dbReference>
<keyword evidence="3" id="KW-1185">Reference proteome</keyword>
<accession>A0A4Y2PJA1</accession>
<gene>
    <name evidence="2" type="ORF">AVEN_20028_1</name>
</gene>